<gene>
    <name evidence="2" type="ORF">FRX31_028096</name>
</gene>
<sequence>MTEFRHMLWRDDAYELLSSVNTSQVGSGRVHVKLKRFRSLNQSQHLLCFVVSVSLSLILILPGEMVQRNPKKLIYFIRLFFQV</sequence>
<organism evidence="2 3">
    <name type="scientific">Thalictrum thalictroides</name>
    <name type="common">Rue-anemone</name>
    <name type="synonym">Anemone thalictroides</name>
    <dbReference type="NCBI Taxonomy" id="46969"/>
    <lineage>
        <taxon>Eukaryota</taxon>
        <taxon>Viridiplantae</taxon>
        <taxon>Streptophyta</taxon>
        <taxon>Embryophyta</taxon>
        <taxon>Tracheophyta</taxon>
        <taxon>Spermatophyta</taxon>
        <taxon>Magnoliopsida</taxon>
        <taxon>Ranunculales</taxon>
        <taxon>Ranunculaceae</taxon>
        <taxon>Thalictroideae</taxon>
        <taxon>Thalictrum</taxon>
    </lineage>
</organism>
<evidence type="ECO:0000313" key="3">
    <source>
        <dbReference type="Proteomes" id="UP000554482"/>
    </source>
</evidence>
<accession>A0A7J6VB54</accession>
<comment type="caution">
    <text evidence="2">The sequence shown here is derived from an EMBL/GenBank/DDBJ whole genome shotgun (WGS) entry which is preliminary data.</text>
</comment>
<name>A0A7J6VB54_THATH</name>
<keyword evidence="1" id="KW-1133">Transmembrane helix</keyword>
<protein>
    <submittedName>
        <fullName evidence="2">Uncharacterized protein</fullName>
    </submittedName>
</protein>
<dbReference type="EMBL" id="JABWDY010034887">
    <property type="protein sequence ID" value="KAF5182316.1"/>
    <property type="molecule type" value="Genomic_DNA"/>
</dbReference>
<keyword evidence="1" id="KW-0812">Transmembrane</keyword>
<feature type="transmembrane region" description="Helical" evidence="1">
    <location>
        <begin position="45"/>
        <end position="63"/>
    </location>
</feature>
<keyword evidence="1" id="KW-0472">Membrane</keyword>
<evidence type="ECO:0000313" key="2">
    <source>
        <dbReference type="EMBL" id="KAF5182316.1"/>
    </source>
</evidence>
<dbReference type="Proteomes" id="UP000554482">
    <property type="component" value="Unassembled WGS sequence"/>
</dbReference>
<dbReference type="AlphaFoldDB" id="A0A7J6VB54"/>
<evidence type="ECO:0000256" key="1">
    <source>
        <dbReference type="SAM" id="Phobius"/>
    </source>
</evidence>
<keyword evidence="3" id="KW-1185">Reference proteome</keyword>
<proteinExistence type="predicted"/>
<reference evidence="2 3" key="1">
    <citation type="submission" date="2020-06" db="EMBL/GenBank/DDBJ databases">
        <title>Transcriptomic and genomic resources for Thalictrum thalictroides and T. hernandezii: Facilitating candidate gene discovery in an emerging model plant lineage.</title>
        <authorList>
            <person name="Arias T."/>
            <person name="Riano-Pachon D.M."/>
            <person name="Di Stilio V.S."/>
        </authorList>
    </citation>
    <scope>NUCLEOTIDE SEQUENCE [LARGE SCALE GENOMIC DNA]</scope>
    <source>
        <strain evidence="3">cv. WT478/WT964</strain>
        <tissue evidence="2">Leaves</tissue>
    </source>
</reference>